<proteinExistence type="predicted"/>
<evidence type="ECO:0000313" key="2">
    <source>
        <dbReference type="Proteomes" id="UP001445335"/>
    </source>
</evidence>
<gene>
    <name evidence="1" type="ORF">WJX81_005672</name>
</gene>
<accession>A0AAW1S7I7</accession>
<comment type="caution">
    <text evidence="1">The sequence shown here is derived from an EMBL/GenBank/DDBJ whole genome shotgun (WGS) entry which is preliminary data.</text>
</comment>
<dbReference type="GO" id="GO:0005737">
    <property type="term" value="C:cytoplasm"/>
    <property type="evidence" value="ECO:0007669"/>
    <property type="project" value="TreeGrafter"/>
</dbReference>
<dbReference type="PANTHER" id="PTHR16306:SF1">
    <property type="entry name" value="CHROMOSOME UNDETERMINED SCAFFOLD_7, WHOLE GENOME SHOTGUN SEQUENCE"/>
    <property type="match status" value="1"/>
</dbReference>
<dbReference type="PANTHER" id="PTHR16306">
    <property type="entry name" value="TRANSLIN-ASSOCIATED FACTOR X-INTERACTING PROTEIN 1"/>
    <property type="match status" value="1"/>
</dbReference>
<dbReference type="EMBL" id="JALJOU010000009">
    <property type="protein sequence ID" value="KAK9842041.1"/>
    <property type="molecule type" value="Genomic_DNA"/>
</dbReference>
<sequence length="467" mass="49730">MKALRHRQSHLSASLAWEHALDDELQEVLVHTHRAVCATQDKAAKSAVRLLAKRDLLDLCLEGLASHLTTCGQPHEASLLQDLRSFTSQLFEEWRALLEAQETDAREALAARQGEAARAERATAELLDAAQGLHDAHVRLAAANVVLEQDVSRLGRANASLAGDLQRARRRADRLCRAGAAAGKGQQGGAAAAGGPKARELTLGQLHELIEDVYASKARADQRLAAAGQARETMEAHLYGFLTQCYGLRPLILGALAGLLAALARHQQDDADVGLFGRVLRNEVDEEFRAEQAAAARRATAMEVLRALIDPEDQESVLARLCRCSAAKSRPAGAPADSLPDGRSPAAMHFDALLQAVLRHRVECRAAALAPVREAFRLAEGPTVEPMGCPKGDPSGASSARASGRVMRGVLSEAQFATFCALINPAISPREVGVLLAAMTPGGARQVTFSSCAAMLAGELGRMANQH</sequence>
<keyword evidence="2" id="KW-1185">Reference proteome</keyword>
<evidence type="ECO:0000313" key="1">
    <source>
        <dbReference type="EMBL" id="KAK9842041.1"/>
    </source>
</evidence>
<name>A0AAW1S7I7_9CHLO</name>
<organism evidence="1 2">
    <name type="scientific">Elliptochloris bilobata</name>
    <dbReference type="NCBI Taxonomy" id="381761"/>
    <lineage>
        <taxon>Eukaryota</taxon>
        <taxon>Viridiplantae</taxon>
        <taxon>Chlorophyta</taxon>
        <taxon>core chlorophytes</taxon>
        <taxon>Trebouxiophyceae</taxon>
        <taxon>Trebouxiophyceae incertae sedis</taxon>
        <taxon>Elliptochloris clade</taxon>
        <taxon>Elliptochloris</taxon>
    </lineage>
</organism>
<dbReference type="AlphaFoldDB" id="A0AAW1S7I7"/>
<evidence type="ECO:0008006" key="3">
    <source>
        <dbReference type="Google" id="ProtNLM"/>
    </source>
</evidence>
<dbReference type="Proteomes" id="UP001445335">
    <property type="component" value="Unassembled WGS sequence"/>
</dbReference>
<protein>
    <recommendedName>
        <fullName evidence="3">FRIGIDA-like protein</fullName>
    </recommendedName>
</protein>
<reference evidence="1 2" key="1">
    <citation type="journal article" date="2024" name="Nat. Commun.">
        <title>Phylogenomics reveals the evolutionary origins of lichenization in chlorophyte algae.</title>
        <authorList>
            <person name="Puginier C."/>
            <person name="Libourel C."/>
            <person name="Otte J."/>
            <person name="Skaloud P."/>
            <person name="Haon M."/>
            <person name="Grisel S."/>
            <person name="Petersen M."/>
            <person name="Berrin J.G."/>
            <person name="Delaux P.M."/>
            <person name="Dal Grande F."/>
            <person name="Keller J."/>
        </authorList>
    </citation>
    <scope>NUCLEOTIDE SEQUENCE [LARGE SCALE GENOMIC DNA]</scope>
    <source>
        <strain evidence="1 2">SAG 245.80</strain>
    </source>
</reference>